<dbReference type="InterPro" id="IPR001943">
    <property type="entry name" value="UVR_dom"/>
</dbReference>
<organism evidence="3 4">
    <name type="scientific">Vallitalea guaymasensis</name>
    <dbReference type="NCBI Taxonomy" id="1185412"/>
    <lineage>
        <taxon>Bacteria</taxon>
        <taxon>Bacillati</taxon>
        <taxon>Bacillota</taxon>
        <taxon>Clostridia</taxon>
        <taxon>Lachnospirales</taxon>
        <taxon>Vallitaleaceae</taxon>
        <taxon>Vallitalea</taxon>
    </lineage>
</organism>
<protein>
    <submittedName>
        <fullName evidence="3">UvrB/UvrC motif-containing protein</fullName>
    </submittedName>
</protein>
<dbReference type="InterPro" id="IPR036876">
    <property type="entry name" value="UVR_dom_sf"/>
</dbReference>
<dbReference type="Proteomes" id="UP000677305">
    <property type="component" value="Chromosome"/>
</dbReference>
<dbReference type="Gene3D" id="4.10.860.10">
    <property type="entry name" value="UVR domain"/>
    <property type="match status" value="1"/>
</dbReference>
<gene>
    <name evidence="3" type="ORF">HYG85_17115</name>
</gene>
<dbReference type="GO" id="GO:1990170">
    <property type="term" value="P:stress response to cadmium ion"/>
    <property type="evidence" value="ECO:0007669"/>
    <property type="project" value="TreeGrafter"/>
</dbReference>
<evidence type="ECO:0000313" key="3">
    <source>
        <dbReference type="EMBL" id="QUH30534.1"/>
    </source>
</evidence>
<dbReference type="EMBL" id="CP058561">
    <property type="protein sequence ID" value="QUH30534.1"/>
    <property type="molecule type" value="Genomic_DNA"/>
</dbReference>
<dbReference type="GO" id="GO:0005507">
    <property type="term" value="F:copper ion binding"/>
    <property type="evidence" value="ECO:0007669"/>
    <property type="project" value="TreeGrafter"/>
</dbReference>
<reference evidence="3 4" key="1">
    <citation type="submission" date="2020-07" db="EMBL/GenBank/DDBJ databases">
        <title>Vallitalea guaymasensis genome.</title>
        <authorList>
            <person name="Postec A."/>
        </authorList>
    </citation>
    <scope>NUCLEOTIDE SEQUENCE [LARGE SCALE GENOMIC DNA]</scope>
    <source>
        <strain evidence="3 4">Ra1766G1</strain>
    </source>
</reference>
<dbReference type="PIRSF" id="PIRSF015034">
    <property type="entry name" value="YacH"/>
    <property type="match status" value="1"/>
</dbReference>
<accession>A0A8J8SDA5</accession>
<sequence>MLCERCHKEPATVYLNKIINGKKQEIHLCSKCAMEVKELYPQNDISFESFLSSLLDINKNINVKSYNKEDVIRCEKCGMTYNEFKKKGKFGCSHCYKSFSSLLSPVIKRVHGSNIHVGKIPKRTGGKIKLRKQIQSLENKLREAVVKEEYEDAAKFRDAIRALKKEGGIC</sequence>
<dbReference type="GO" id="GO:0008270">
    <property type="term" value="F:zinc ion binding"/>
    <property type="evidence" value="ECO:0007669"/>
    <property type="project" value="TreeGrafter"/>
</dbReference>
<dbReference type="GO" id="GO:0050897">
    <property type="term" value="F:cobalt ion binding"/>
    <property type="evidence" value="ECO:0007669"/>
    <property type="project" value="TreeGrafter"/>
</dbReference>
<keyword evidence="4" id="KW-1185">Reference proteome</keyword>
<feature type="coiled-coil region" evidence="1">
    <location>
        <begin position="127"/>
        <end position="166"/>
    </location>
</feature>
<evidence type="ECO:0000256" key="1">
    <source>
        <dbReference type="SAM" id="Coils"/>
    </source>
</evidence>
<dbReference type="RefSeq" id="WP_113674263.1">
    <property type="nucleotide sequence ID" value="NZ_CAJXUH010000001.1"/>
</dbReference>
<dbReference type="Pfam" id="PF02151">
    <property type="entry name" value="UVR"/>
    <property type="match status" value="1"/>
</dbReference>
<dbReference type="SUPFAM" id="SSF46600">
    <property type="entry name" value="C-terminal UvrC-binding domain of UvrB"/>
    <property type="match status" value="1"/>
</dbReference>
<dbReference type="PANTHER" id="PTHR38430">
    <property type="entry name" value="PROTEIN-ARGININE KINASE ACTIVATOR PROTEIN"/>
    <property type="match status" value="1"/>
</dbReference>
<dbReference type="KEGG" id="vgu:HYG85_17115"/>
<dbReference type="AlphaFoldDB" id="A0A8J8SDA5"/>
<dbReference type="PANTHER" id="PTHR38430:SF1">
    <property type="entry name" value="PROTEIN-ARGININE KINASE ACTIVATOR PROTEIN"/>
    <property type="match status" value="1"/>
</dbReference>
<dbReference type="OrthoDB" id="9788704at2"/>
<proteinExistence type="predicted"/>
<dbReference type="PROSITE" id="PS50151">
    <property type="entry name" value="UVR"/>
    <property type="match status" value="1"/>
</dbReference>
<evidence type="ECO:0000313" key="4">
    <source>
        <dbReference type="Proteomes" id="UP000677305"/>
    </source>
</evidence>
<evidence type="ECO:0000259" key="2">
    <source>
        <dbReference type="PROSITE" id="PS50151"/>
    </source>
</evidence>
<dbReference type="GO" id="GO:0046870">
    <property type="term" value="F:cadmium ion binding"/>
    <property type="evidence" value="ECO:0007669"/>
    <property type="project" value="TreeGrafter"/>
</dbReference>
<dbReference type="InterPro" id="IPR025542">
    <property type="entry name" value="YacH"/>
</dbReference>
<feature type="domain" description="UVR" evidence="2">
    <location>
        <begin position="131"/>
        <end position="166"/>
    </location>
</feature>
<keyword evidence="1" id="KW-0175">Coiled coil</keyword>
<name>A0A8J8SDA5_9FIRM</name>
<dbReference type="GO" id="GO:1990169">
    <property type="term" value="P:stress response to copper ion"/>
    <property type="evidence" value="ECO:0007669"/>
    <property type="project" value="TreeGrafter"/>
</dbReference>